<name>A0A7S7YG73_9VIRU</name>
<evidence type="ECO:0000313" key="2">
    <source>
        <dbReference type="EMBL" id="QPB44671.1"/>
    </source>
</evidence>
<accession>A0A7S7YG73</accession>
<reference evidence="2" key="1">
    <citation type="journal article" date="2021" name="Virus Evol.">
        <title>The virome from a collection of endomycorrhizal fungi reveals new viral taxa with unprecedented genome organization.</title>
        <authorList>
            <person name="Sutela S."/>
            <person name="Forgia M."/>
            <person name="Vainio E."/>
            <person name="Chiapello M."/>
            <person name="Daghino S."/>
            <person name="Vallino M."/>
            <person name="Martino E."/>
            <person name="Girlanda M."/>
            <person name="Perotto S."/>
            <person name="Turina M."/>
        </authorList>
    </citation>
    <scope>NUCLEOTIDE SEQUENCE</scope>
    <source>
        <strain evidence="2">MUT4047</strain>
    </source>
</reference>
<dbReference type="EMBL" id="MN793994">
    <property type="protein sequence ID" value="QPB44671.1"/>
    <property type="molecule type" value="Genomic_RNA"/>
</dbReference>
<proteinExistence type="predicted"/>
<evidence type="ECO:0000256" key="1">
    <source>
        <dbReference type="SAM" id="MobiDB-lite"/>
    </source>
</evidence>
<organism evidence="2">
    <name type="scientific">Tulasnella ambivirus 3</name>
    <dbReference type="NCBI Taxonomy" id="2772291"/>
    <lineage>
        <taxon>Viruses</taxon>
        <taxon>Riboviria</taxon>
        <taxon>Orthornavirae</taxon>
        <taxon>Ambiviricota</taxon>
        <taxon>Suforviricetes</taxon>
        <taxon>Crytulvirales</taxon>
        <taxon>Quambiviridae</taxon>
        <taxon>Orthoquambivirus</taxon>
        <taxon>Orthoquambivirus duatulasnellae</taxon>
    </lineage>
</organism>
<protein>
    <submittedName>
        <fullName evidence="2">Uncharacterized protein</fullName>
    </submittedName>
</protein>
<feature type="region of interest" description="Disordered" evidence="1">
    <location>
        <begin position="635"/>
        <end position="697"/>
    </location>
</feature>
<feature type="compositionally biased region" description="Acidic residues" evidence="1">
    <location>
        <begin position="687"/>
        <end position="697"/>
    </location>
</feature>
<sequence>MMRIGGLCWLGAWRLTPRPSVHILGILLNEYHFTTLILKCATQSTTQTSIIMLFTSVPAARNTVPPLIFKEHGNTTDMPASLNDTNIIGHLDIVSVKHLVKKEIFFAFLHANATDKRVHLKTGKTPFLSVLDCKHDLILGLPPVCVQKPAATATLKYLEDRAFHQEDFGVTPMMSGHADLDTIVYLSSKGADVTINAPTGKVNIAGWHAANVVNRLIYWSIKSLQEPAFVQGAPSAEGSLWLNQKFDSIGIKGKDSKKMALMSDPDAFAVPHPGEWLIWIDNPDTLPEDASGTFLPYYPGLIHFDSNYMFNTITRLFKYNLGTDSSSADKALRILKTGLPSLGRTSIGLRQSHILFAIDLALNTGCGLALIRDGNGYRGSVMLGQHYKIHKGLAIYEPSGRKELVEELKECMGHDFAIKALCTLLSDTPLNEDESKTAKVEPNEIINPRTLHNLVIKRKMSPEFNSEVTKLVKRLRFDQEYWEINVDNIKAIIEHNSTNTSLPDSAPFPYRTTHLFNRDVITTNLAAFGLKCPMFNPKSGLAIGLVKIAGADAQKRNTKVNEWMKLVSPPIEGIPVYTATLDEARAAWGRLQDTGSIKVIFRGNRIAGNPARVFTKAEGTEVALLLNNTYHAKKAKDTKRKRVDEDDATVEEGRKGKKKSEEDSEALEFAHMFAGESAAAPAHEEMEGLEEEEAWFA</sequence>